<keyword evidence="6 7" id="KW-0694">RNA-binding</keyword>
<name>A0A7V4JRJ9_9BACT</name>
<dbReference type="InterPro" id="IPR020596">
    <property type="entry name" value="rRNA_Ade_Mease_Trfase_CS"/>
</dbReference>
<dbReference type="NCBIfam" id="TIGR00755">
    <property type="entry name" value="ksgA"/>
    <property type="match status" value="1"/>
</dbReference>
<dbReference type="Gene3D" id="1.10.8.100">
    <property type="entry name" value="Ribosomal RNA adenine dimethylase-like, domain 2"/>
    <property type="match status" value="1"/>
</dbReference>
<keyword evidence="5 7" id="KW-0949">S-adenosyl-L-methionine</keyword>
<dbReference type="CDD" id="cd02440">
    <property type="entry name" value="AdoMet_MTases"/>
    <property type="match status" value="1"/>
</dbReference>
<keyword evidence="4 7" id="KW-0808">Transferase</keyword>
<dbReference type="GO" id="GO:0052908">
    <property type="term" value="F:16S rRNA (adenine(1518)-N(6)/adenine(1519)-N(6))-dimethyltransferase activity"/>
    <property type="evidence" value="ECO:0007669"/>
    <property type="project" value="UniProtKB-EC"/>
</dbReference>
<comment type="caution">
    <text evidence="9">The sequence shown here is derived from an EMBL/GenBank/DDBJ whole genome shotgun (WGS) entry which is preliminary data.</text>
</comment>
<evidence type="ECO:0000256" key="3">
    <source>
        <dbReference type="ARBA" id="ARBA00022603"/>
    </source>
</evidence>
<dbReference type="AlphaFoldDB" id="A0A7V4JRJ9"/>
<accession>A0A7V4JRJ9</accession>
<dbReference type="InterPro" id="IPR011530">
    <property type="entry name" value="rRNA_adenine_dimethylase"/>
</dbReference>
<sequence length="251" mass="29415">MLKKRLAQHLLIGTGILQKITCFTEIKPEEVVVEIGPGTGNLTKYLLKTPLKKLYLIEIDPEMIEYLKKIIKDERVVFIKADATKFDFSSLKESNLKLIGNLPYNVASLIIENTVMQKDLIPYAFYMVQKEVAERLINEKSWLSIFVKTFYEVEYLMSIPARFFIPPPKVVSAFIKLKRKDFKDISNLKEYKNFLTKIFVQKRKMLKHKISEIYLKEVGISGEKRVEELELKDFLSLYFSFQKLKKNLSLQ</sequence>
<dbReference type="InterPro" id="IPR029063">
    <property type="entry name" value="SAM-dependent_MTases_sf"/>
</dbReference>
<dbReference type="InterPro" id="IPR023165">
    <property type="entry name" value="rRNA_Ade_diMease-like_C"/>
</dbReference>
<dbReference type="EC" id="2.1.1.182" evidence="9"/>
<comment type="similarity">
    <text evidence="7">Belongs to the class I-like SAM-binding methyltransferase superfamily. rRNA adenine N(6)-methyltransferase family.</text>
</comment>
<dbReference type="InterPro" id="IPR001737">
    <property type="entry name" value="KsgA/Erm"/>
</dbReference>
<dbReference type="Gene3D" id="3.40.50.150">
    <property type="entry name" value="Vaccinia Virus protein VP39"/>
    <property type="match status" value="1"/>
</dbReference>
<proteinExistence type="inferred from homology"/>
<feature type="binding site" evidence="7">
    <location>
        <position position="9"/>
    </location>
    <ligand>
        <name>S-adenosyl-L-methionine</name>
        <dbReference type="ChEBI" id="CHEBI:59789"/>
    </ligand>
</feature>
<dbReference type="PROSITE" id="PS01131">
    <property type="entry name" value="RRNA_A_DIMETH"/>
    <property type="match status" value="1"/>
</dbReference>
<evidence type="ECO:0000256" key="1">
    <source>
        <dbReference type="ARBA" id="ARBA00022490"/>
    </source>
</evidence>
<feature type="binding site" evidence="7">
    <location>
        <position position="101"/>
    </location>
    <ligand>
        <name>S-adenosyl-L-methionine</name>
        <dbReference type="ChEBI" id="CHEBI:59789"/>
    </ligand>
</feature>
<feature type="binding site" evidence="7">
    <location>
        <position position="82"/>
    </location>
    <ligand>
        <name>S-adenosyl-L-methionine</name>
        <dbReference type="ChEBI" id="CHEBI:59789"/>
    </ligand>
</feature>
<evidence type="ECO:0000256" key="7">
    <source>
        <dbReference type="PROSITE-ProRule" id="PRU01026"/>
    </source>
</evidence>
<evidence type="ECO:0000256" key="4">
    <source>
        <dbReference type="ARBA" id="ARBA00022679"/>
    </source>
</evidence>
<protein>
    <submittedName>
        <fullName evidence="9">Ribosomal RNA small subunit methyltransferase A</fullName>
        <ecNumber evidence="9">2.1.1.182</ecNumber>
    </submittedName>
</protein>
<dbReference type="GO" id="GO:0003723">
    <property type="term" value="F:RNA binding"/>
    <property type="evidence" value="ECO:0007669"/>
    <property type="project" value="UniProtKB-UniRule"/>
</dbReference>
<keyword evidence="1" id="KW-0963">Cytoplasm</keyword>
<evidence type="ECO:0000256" key="6">
    <source>
        <dbReference type="ARBA" id="ARBA00022884"/>
    </source>
</evidence>
<gene>
    <name evidence="9" type="primary">rsmA</name>
    <name evidence="9" type="ORF">ENU91_07065</name>
</gene>
<keyword evidence="3 7" id="KW-0489">Methyltransferase</keyword>
<dbReference type="PANTHER" id="PTHR11727:SF7">
    <property type="entry name" value="DIMETHYLADENOSINE TRANSFERASE-RELATED"/>
    <property type="match status" value="1"/>
</dbReference>
<dbReference type="EMBL" id="DTEI01000126">
    <property type="protein sequence ID" value="HGU16383.1"/>
    <property type="molecule type" value="Genomic_DNA"/>
</dbReference>
<organism evidence="9">
    <name type="scientific">Thermodesulfobacterium geofontis</name>
    <dbReference type="NCBI Taxonomy" id="1295609"/>
    <lineage>
        <taxon>Bacteria</taxon>
        <taxon>Pseudomonadati</taxon>
        <taxon>Thermodesulfobacteriota</taxon>
        <taxon>Thermodesulfobacteria</taxon>
        <taxon>Thermodesulfobacteriales</taxon>
        <taxon>Thermodesulfobacteriaceae</taxon>
        <taxon>Thermodesulfobacterium</taxon>
    </lineage>
</organism>
<keyword evidence="2" id="KW-0698">rRNA processing</keyword>
<dbReference type="GO" id="GO:0005829">
    <property type="term" value="C:cytosol"/>
    <property type="evidence" value="ECO:0007669"/>
    <property type="project" value="TreeGrafter"/>
</dbReference>
<dbReference type="PROSITE" id="PS51689">
    <property type="entry name" value="SAM_RNA_A_N6_MT"/>
    <property type="match status" value="1"/>
</dbReference>
<dbReference type="Pfam" id="PF00398">
    <property type="entry name" value="RrnaAD"/>
    <property type="match status" value="1"/>
</dbReference>
<evidence type="ECO:0000259" key="8">
    <source>
        <dbReference type="SMART" id="SM00650"/>
    </source>
</evidence>
<dbReference type="PANTHER" id="PTHR11727">
    <property type="entry name" value="DIMETHYLADENOSINE TRANSFERASE"/>
    <property type="match status" value="1"/>
</dbReference>
<dbReference type="SMART" id="SM00650">
    <property type="entry name" value="rADc"/>
    <property type="match status" value="1"/>
</dbReference>
<feature type="binding site" evidence="7">
    <location>
        <position position="36"/>
    </location>
    <ligand>
        <name>S-adenosyl-L-methionine</name>
        <dbReference type="ChEBI" id="CHEBI:59789"/>
    </ligand>
</feature>
<dbReference type="SUPFAM" id="SSF53335">
    <property type="entry name" value="S-adenosyl-L-methionine-dependent methyltransferases"/>
    <property type="match status" value="1"/>
</dbReference>
<evidence type="ECO:0000256" key="5">
    <source>
        <dbReference type="ARBA" id="ARBA00022691"/>
    </source>
</evidence>
<reference evidence="9" key="1">
    <citation type="journal article" date="2020" name="mSystems">
        <title>Genome- and Community-Level Interaction Insights into Carbon Utilization and Element Cycling Functions of Hydrothermarchaeota in Hydrothermal Sediment.</title>
        <authorList>
            <person name="Zhou Z."/>
            <person name="Liu Y."/>
            <person name="Xu W."/>
            <person name="Pan J."/>
            <person name="Luo Z.H."/>
            <person name="Li M."/>
        </authorList>
    </citation>
    <scope>NUCLEOTIDE SEQUENCE [LARGE SCALE GENOMIC DNA]</scope>
    <source>
        <strain evidence="9">SpSt-711</strain>
    </source>
</reference>
<feature type="domain" description="Ribosomal RNA adenine methylase transferase N-terminal" evidence="8">
    <location>
        <begin position="16"/>
        <end position="181"/>
    </location>
</feature>
<feature type="binding site" evidence="7">
    <location>
        <position position="11"/>
    </location>
    <ligand>
        <name>S-adenosyl-L-methionine</name>
        <dbReference type="ChEBI" id="CHEBI:59789"/>
    </ligand>
</feature>
<dbReference type="InterPro" id="IPR020598">
    <property type="entry name" value="rRNA_Ade_methylase_Trfase_N"/>
</dbReference>
<evidence type="ECO:0000256" key="2">
    <source>
        <dbReference type="ARBA" id="ARBA00022552"/>
    </source>
</evidence>
<feature type="binding site" evidence="7">
    <location>
        <position position="58"/>
    </location>
    <ligand>
        <name>S-adenosyl-L-methionine</name>
        <dbReference type="ChEBI" id="CHEBI:59789"/>
    </ligand>
</feature>
<evidence type="ECO:0000313" key="9">
    <source>
        <dbReference type="EMBL" id="HGU16383.1"/>
    </source>
</evidence>